<protein>
    <submittedName>
        <fullName evidence="1">Uncharacterized protein</fullName>
    </submittedName>
</protein>
<reference evidence="1 2" key="1">
    <citation type="submission" date="2017-12" db="EMBL/GenBank/DDBJ databases">
        <title>Gene loss provides genomic basis for host adaptation in cereal stripe rust fungi.</title>
        <authorList>
            <person name="Xia C."/>
        </authorList>
    </citation>
    <scope>NUCLEOTIDE SEQUENCE [LARGE SCALE GENOMIC DNA]</scope>
    <source>
        <strain evidence="1 2">93TX-2</strain>
    </source>
</reference>
<name>A0A2S4VLA1_9BASI</name>
<dbReference type="Proteomes" id="UP000238274">
    <property type="component" value="Unassembled WGS sequence"/>
</dbReference>
<reference evidence="2" key="2">
    <citation type="journal article" date="2018" name="BMC Genomics">
        <title>Genomic insights into host adaptation between the wheat stripe rust pathogen (Puccinia striiformis f. sp. tritici) and the barley stripe rust pathogen (Puccinia striiformis f. sp. hordei).</title>
        <authorList>
            <person name="Xia C."/>
            <person name="Wang M."/>
            <person name="Yin C."/>
            <person name="Cornejo O.E."/>
            <person name="Hulbert S.H."/>
            <person name="Chen X."/>
        </authorList>
    </citation>
    <scope>NUCLEOTIDE SEQUENCE [LARGE SCALE GENOMIC DNA]</scope>
    <source>
        <strain evidence="2">93TX-2</strain>
    </source>
</reference>
<dbReference type="AlphaFoldDB" id="A0A2S4VLA1"/>
<comment type="caution">
    <text evidence="1">The sequence shown here is derived from an EMBL/GenBank/DDBJ whole genome shotgun (WGS) entry which is preliminary data.</text>
</comment>
<dbReference type="EMBL" id="PKSM01000120">
    <property type="protein sequence ID" value="POW10269.1"/>
    <property type="molecule type" value="Genomic_DNA"/>
</dbReference>
<organism evidence="1 2">
    <name type="scientific">Puccinia striiformis</name>
    <dbReference type="NCBI Taxonomy" id="27350"/>
    <lineage>
        <taxon>Eukaryota</taxon>
        <taxon>Fungi</taxon>
        <taxon>Dikarya</taxon>
        <taxon>Basidiomycota</taxon>
        <taxon>Pucciniomycotina</taxon>
        <taxon>Pucciniomycetes</taxon>
        <taxon>Pucciniales</taxon>
        <taxon>Pucciniaceae</taxon>
        <taxon>Puccinia</taxon>
    </lineage>
</organism>
<evidence type="ECO:0000313" key="2">
    <source>
        <dbReference type="Proteomes" id="UP000238274"/>
    </source>
</evidence>
<keyword evidence="2" id="KW-1185">Reference proteome</keyword>
<proteinExistence type="predicted"/>
<sequence length="72" mass="8277">MSQAVLCLEILEILHRNGIRHHCWRAHACTYCTYRDLLDPIMGPFRQPAHEEILDIEPGHPEESDVESTNAP</sequence>
<gene>
    <name evidence="1" type="ORF">PSHT_08831</name>
</gene>
<dbReference type="VEuPathDB" id="FungiDB:PSHT_08831"/>
<accession>A0A2S4VLA1</accession>
<reference evidence="2" key="3">
    <citation type="journal article" date="2018" name="Mol. Plant Microbe Interact.">
        <title>Genome sequence resources for the wheat stripe rust pathogen (Puccinia striiformis f. sp. tritici) and the barley stripe rust pathogen (Puccinia striiformis f. sp. hordei).</title>
        <authorList>
            <person name="Xia C."/>
            <person name="Wang M."/>
            <person name="Yin C."/>
            <person name="Cornejo O.E."/>
            <person name="Hulbert S.H."/>
            <person name="Chen X."/>
        </authorList>
    </citation>
    <scope>NUCLEOTIDE SEQUENCE [LARGE SCALE GENOMIC DNA]</scope>
    <source>
        <strain evidence="2">93TX-2</strain>
    </source>
</reference>
<evidence type="ECO:0000313" key="1">
    <source>
        <dbReference type="EMBL" id="POW10269.1"/>
    </source>
</evidence>